<accession>A0ABV6Z117</accession>
<sequence length="573" mass="64294">MNVRDHNKTPAEVHNWIGRQLFEFSPSSIAVIDRDYKILLANKRFKAVFGEPNDKHCYEVYKNRDSICEDCMASRTFKDGKMRVNDEEGFDKNCLPAHYVVNIAPVYNEVGEVTHIIEMSYDVTETKSLQKEYNILFERVPCYVAVINRDLRIVRANDLLNETFGKTVGKNCYQVLKHRSEQCPDCPALKTFGDGKTYKSEHIGIDKYGLSTNYIVTTAPLARSGKDFSHVIEMSLDVTDIHKLSGKLEQELDFRNILTENSPHALIAVDENGLINIFNPAAEALLNISANQVIGKSKARPFLPPEFLTAMDEGQTSLFLRETYVTDNCGHHIPVSLFGTILYDHEAAIGGALFIQDLREIKQLEKEKLDSERMASVGQTVAQLAHGVKNILTGLRGGMYVIKSGLKSNSSKRTQKGWEMLDRNVSRITTLVRGFLNFSKSHTPEIKPTDPDLIAQEIYELYAETAKQRGIVFDLELKQNPREENLDPEDIHTCLANLVSNALDACQASGKDHCAVLIRVHEQDDALCFDVSDTGCGMDQETKQKVLNSFFTTKGLGGTGLGLLVTKKLIKEH</sequence>
<evidence type="ECO:0000259" key="10">
    <source>
        <dbReference type="PROSITE" id="PS50112"/>
    </source>
</evidence>
<keyword evidence="6" id="KW-0418">Kinase</keyword>
<evidence type="ECO:0000313" key="12">
    <source>
        <dbReference type="EMBL" id="MFC1852132.1"/>
    </source>
</evidence>
<dbReference type="InterPro" id="IPR004358">
    <property type="entry name" value="Sig_transdc_His_kin-like_C"/>
</dbReference>
<dbReference type="Gene3D" id="3.30.565.10">
    <property type="entry name" value="Histidine kinase-like ATPase, C-terminal domain"/>
    <property type="match status" value="1"/>
</dbReference>
<dbReference type="Pfam" id="PF13426">
    <property type="entry name" value="PAS_9"/>
    <property type="match status" value="1"/>
</dbReference>
<evidence type="ECO:0000313" key="13">
    <source>
        <dbReference type="Proteomes" id="UP001594351"/>
    </source>
</evidence>
<comment type="catalytic activity">
    <reaction evidence="1">
        <text>ATP + protein L-histidine = ADP + protein N-phospho-L-histidine.</text>
        <dbReference type="EC" id="2.7.13.3"/>
    </reaction>
</comment>
<dbReference type="PROSITE" id="PS50112">
    <property type="entry name" value="PAS"/>
    <property type="match status" value="1"/>
</dbReference>
<dbReference type="PROSITE" id="PS50109">
    <property type="entry name" value="HIS_KIN"/>
    <property type="match status" value="1"/>
</dbReference>
<dbReference type="CDD" id="cd00082">
    <property type="entry name" value="HisKA"/>
    <property type="match status" value="1"/>
</dbReference>
<dbReference type="InterPro" id="IPR000014">
    <property type="entry name" value="PAS"/>
</dbReference>
<feature type="domain" description="PAS" evidence="10">
    <location>
        <begin position="250"/>
        <end position="306"/>
    </location>
</feature>
<evidence type="ECO:0000256" key="6">
    <source>
        <dbReference type="ARBA" id="ARBA00022777"/>
    </source>
</evidence>
<keyword evidence="7" id="KW-0067">ATP-binding</keyword>
<dbReference type="InterPro" id="IPR003661">
    <property type="entry name" value="HisK_dim/P_dom"/>
</dbReference>
<evidence type="ECO:0000256" key="4">
    <source>
        <dbReference type="ARBA" id="ARBA00022679"/>
    </source>
</evidence>
<evidence type="ECO:0000259" key="9">
    <source>
        <dbReference type="PROSITE" id="PS50109"/>
    </source>
</evidence>
<reference evidence="12 13" key="1">
    <citation type="submission" date="2024-09" db="EMBL/GenBank/DDBJ databases">
        <title>Laminarin stimulates single cell rates of sulfate reduction while oxygen inhibits transcriptomic activity in coastal marine sediment.</title>
        <authorList>
            <person name="Lindsay M."/>
            <person name="Orcutt B."/>
            <person name="Emerson D."/>
            <person name="Stepanauskas R."/>
            <person name="D'Angelo T."/>
        </authorList>
    </citation>
    <scope>NUCLEOTIDE SEQUENCE [LARGE SCALE GENOMIC DNA]</scope>
    <source>
        <strain evidence="12">SAG AM-311-K15</strain>
    </source>
</reference>
<dbReference type="CDD" id="cd00130">
    <property type="entry name" value="PAS"/>
    <property type="match status" value="1"/>
</dbReference>
<dbReference type="SMART" id="SM00387">
    <property type="entry name" value="HATPase_c"/>
    <property type="match status" value="1"/>
</dbReference>
<keyword evidence="5" id="KW-0547">Nucleotide-binding</keyword>
<keyword evidence="13" id="KW-1185">Reference proteome</keyword>
<keyword evidence="4" id="KW-0808">Transferase</keyword>
<dbReference type="InterPro" id="IPR036890">
    <property type="entry name" value="HATPase_C_sf"/>
</dbReference>
<dbReference type="InterPro" id="IPR035965">
    <property type="entry name" value="PAS-like_dom_sf"/>
</dbReference>
<dbReference type="Pfam" id="PF00989">
    <property type="entry name" value="PAS"/>
    <property type="match status" value="1"/>
</dbReference>
<dbReference type="InterPro" id="IPR000700">
    <property type="entry name" value="PAS-assoc_C"/>
</dbReference>
<evidence type="ECO:0000256" key="7">
    <source>
        <dbReference type="ARBA" id="ARBA00022840"/>
    </source>
</evidence>
<keyword evidence="8" id="KW-0902">Two-component regulatory system</keyword>
<dbReference type="InterPro" id="IPR036097">
    <property type="entry name" value="HisK_dim/P_sf"/>
</dbReference>
<dbReference type="InterPro" id="IPR013656">
    <property type="entry name" value="PAS_4"/>
</dbReference>
<evidence type="ECO:0000256" key="1">
    <source>
        <dbReference type="ARBA" id="ARBA00000085"/>
    </source>
</evidence>
<evidence type="ECO:0000256" key="8">
    <source>
        <dbReference type="ARBA" id="ARBA00023012"/>
    </source>
</evidence>
<dbReference type="Gene3D" id="1.10.287.130">
    <property type="match status" value="1"/>
</dbReference>
<comment type="caution">
    <text evidence="12">The sequence shown here is derived from an EMBL/GenBank/DDBJ whole genome shotgun (WGS) entry which is preliminary data.</text>
</comment>
<organism evidence="12 13">
    <name type="scientific">candidate division CSSED10-310 bacterium</name>
    <dbReference type="NCBI Taxonomy" id="2855610"/>
    <lineage>
        <taxon>Bacteria</taxon>
        <taxon>Bacteria division CSSED10-310</taxon>
    </lineage>
</organism>
<dbReference type="Proteomes" id="UP001594351">
    <property type="component" value="Unassembled WGS sequence"/>
</dbReference>
<dbReference type="Gene3D" id="3.30.450.20">
    <property type="entry name" value="PAS domain"/>
    <property type="match status" value="3"/>
</dbReference>
<evidence type="ECO:0000256" key="3">
    <source>
        <dbReference type="ARBA" id="ARBA00022553"/>
    </source>
</evidence>
<dbReference type="PROSITE" id="PS50113">
    <property type="entry name" value="PAC"/>
    <property type="match status" value="1"/>
</dbReference>
<proteinExistence type="predicted"/>
<evidence type="ECO:0000256" key="2">
    <source>
        <dbReference type="ARBA" id="ARBA00012438"/>
    </source>
</evidence>
<gene>
    <name evidence="12" type="ORF">ACFL27_18210</name>
</gene>
<dbReference type="SUPFAM" id="SSF47384">
    <property type="entry name" value="Homodimeric domain of signal transducing histidine kinase"/>
    <property type="match status" value="1"/>
</dbReference>
<keyword evidence="3" id="KW-0597">Phosphoprotein</keyword>
<dbReference type="Pfam" id="PF08448">
    <property type="entry name" value="PAS_4"/>
    <property type="match status" value="1"/>
</dbReference>
<dbReference type="InterPro" id="IPR003594">
    <property type="entry name" value="HATPase_dom"/>
</dbReference>
<dbReference type="PANTHER" id="PTHR43065:SF10">
    <property type="entry name" value="PEROXIDE STRESS-ACTIVATED HISTIDINE KINASE MAK3"/>
    <property type="match status" value="1"/>
</dbReference>
<dbReference type="SMART" id="SM00091">
    <property type="entry name" value="PAS"/>
    <property type="match status" value="2"/>
</dbReference>
<protein>
    <recommendedName>
        <fullName evidence="2">histidine kinase</fullName>
        <ecNumber evidence="2">2.7.13.3</ecNumber>
    </recommendedName>
</protein>
<feature type="domain" description="Histidine kinase" evidence="9">
    <location>
        <begin position="383"/>
        <end position="573"/>
    </location>
</feature>
<dbReference type="SUPFAM" id="SSF55874">
    <property type="entry name" value="ATPase domain of HSP90 chaperone/DNA topoisomerase II/histidine kinase"/>
    <property type="match status" value="1"/>
</dbReference>
<dbReference type="InterPro" id="IPR013767">
    <property type="entry name" value="PAS_fold"/>
</dbReference>
<dbReference type="SUPFAM" id="SSF55785">
    <property type="entry name" value="PYP-like sensor domain (PAS domain)"/>
    <property type="match status" value="3"/>
</dbReference>
<evidence type="ECO:0000256" key="5">
    <source>
        <dbReference type="ARBA" id="ARBA00022741"/>
    </source>
</evidence>
<dbReference type="PANTHER" id="PTHR43065">
    <property type="entry name" value="SENSOR HISTIDINE KINASE"/>
    <property type="match status" value="1"/>
</dbReference>
<feature type="non-terminal residue" evidence="12">
    <location>
        <position position="573"/>
    </location>
</feature>
<name>A0ABV6Z117_UNCC1</name>
<dbReference type="EC" id="2.7.13.3" evidence="2"/>
<dbReference type="InterPro" id="IPR005467">
    <property type="entry name" value="His_kinase_dom"/>
</dbReference>
<dbReference type="NCBIfam" id="TIGR00229">
    <property type="entry name" value="sensory_box"/>
    <property type="match status" value="1"/>
</dbReference>
<dbReference type="PRINTS" id="PR00344">
    <property type="entry name" value="BCTRLSENSOR"/>
</dbReference>
<dbReference type="EMBL" id="JBHPBY010000270">
    <property type="protein sequence ID" value="MFC1852132.1"/>
    <property type="molecule type" value="Genomic_DNA"/>
</dbReference>
<feature type="domain" description="PAC" evidence="11">
    <location>
        <begin position="78"/>
        <end position="135"/>
    </location>
</feature>
<evidence type="ECO:0000259" key="11">
    <source>
        <dbReference type="PROSITE" id="PS50113"/>
    </source>
</evidence>
<dbReference type="Pfam" id="PF02518">
    <property type="entry name" value="HATPase_c"/>
    <property type="match status" value="1"/>
</dbReference>